<name>A0A5D0TUK5_9ACTN</name>
<gene>
    <name evidence="2" type="ORF">FXF65_33810</name>
</gene>
<keyword evidence="3" id="KW-1185">Reference proteome</keyword>
<dbReference type="Pfam" id="PF12728">
    <property type="entry name" value="HTH_17"/>
    <property type="match status" value="1"/>
</dbReference>
<dbReference type="AlphaFoldDB" id="A0A5D0TUK5"/>
<comment type="caution">
    <text evidence="2">The sequence shown here is derived from an EMBL/GenBank/DDBJ whole genome shotgun (WGS) entry which is preliminary data.</text>
</comment>
<protein>
    <submittedName>
        <fullName evidence="2">Helix-turn-helix domain-containing protein</fullName>
    </submittedName>
</protein>
<feature type="domain" description="Helix-turn-helix" evidence="1">
    <location>
        <begin position="5"/>
        <end position="51"/>
    </location>
</feature>
<evidence type="ECO:0000313" key="2">
    <source>
        <dbReference type="EMBL" id="TYC09537.1"/>
    </source>
</evidence>
<dbReference type="Proteomes" id="UP000322634">
    <property type="component" value="Unassembled WGS sequence"/>
</dbReference>
<proteinExistence type="predicted"/>
<dbReference type="SUPFAM" id="SSF46955">
    <property type="entry name" value="Putative DNA-binding domain"/>
    <property type="match status" value="1"/>
</dbReference>
<accession>A0A5D0TUK5</accession>
<dbReference type="OrthoDB" id="5524782at2"/>
<evidence type="ECO:0000259" key="1">
    <source>
        <dbReference type="Pfam" id="PF12728"/>
    </source>
</evidence>
<organism evidence="2 3">
    <name type="scientific">Actinomadura syzygii</name>
    <dbReference type="NCBI Taxonomy" id="1427538"/>
    <lineage>
        <taxon>Bacteria</taxon>
        <taxon>Bacillati</taxon>
        <taxon>Actinomycetota</taxon>
        <taxon>Actinomycetes</taxon>
        <taxon>Streptosporangiales</taxon>
        <taxon>Thermomonosporaceae</taxon>
        <taxon>Actinomadura</taxon>
    </lineage>
</organism>
<dbReference type="InterPro" id="IPR041657">
    <property type="entry name" value="HTH_17"/>
</dbReference>
<sequence>MVPFAEAAEITTLSPATLRWLRHRGEGPPFFRLHRRLVVWESELYDWIAEQAAKE</sequence>
<evidence type="ECO:0000313" key="3">
    <source>
        <dbReference type="Proteomes" id="UP000322634"/>
    </source>
</evidence>
<dbReference type="InterPro" id="IPR009061">
    <property type="entry name" value="DNA-bd_dom_put_sf"/>
</dbReference>
<reference evidence="2 3" key="1">
    <citation type="submission" date="2019-08" db="EMBL/GenBank/DDBJ databases">
        <title>Actinomadura sp. nov. CYP1-5 isolated from mountain soil.</title>
        <authorList>
            <person name="Songsumanus A."/>
            <person name="Kuncharoen N."/>
            <person name="Kudo T."/>
            <person name="Yuki M."/>
            <person name="Igarashi Y."/>
            <person name="Tanasupawat S."/>
        </authorList>
    </citation>
    <scope>NUCLEOTIDE SEQUENCE [LARGE SCALE GENOMIC DNA]</scope>
    <source>
        <strain evidence="2 3">GKU157</strain>
    </source>
</reference>
<dbReference type="EMBL" id="VSFF01000014">
    <property type="protein sequence ID" value="TYC09537.1"/>
    <property type="molecule type" value="Genomic_DNA"/>
</dbReference>